<proteinExistence type="predicted"/>
<keyword evidence="2" id="KW-1185">Reference proteome</keyword>
<dbReference type="Proteomes" id="UP001150603">
    <property type="component" value="Unassembled WGS sequence"/>
</dbReference>
<accession>A0ACC1JGY4</accession>
<name>A0ACC1JGY4_9FUNG</name>
<gene>
    <name evidence="1" type="primary">PIN4</name>
    <name evidence="1" type="ORF">FBU59_000463</name>
</gene>
<sequence length="654" mass="69908">MSKAIEETLRKLEGTHISNGGSATSGSPTTTSAPSPAVSNGKEVAGSEPSSSSNSPATAASVVVQTPEQALLQAQQEAELARRRGNRRVVQSMYGAPPGYNASMGIGRESMARGRMSSGGGRQRSSIMIPLQAAMHQQALAPMSQLQGPTSALTNAEFALMANMPDDAIPNAIVVKNINFAIKRETLLQTMSDLGLPLPYAFNYHFDGGVFRGLAFGNFRTPEEAARVIVGLNGIMLLGRPLKVEYKKALPGMPPPPHPNTIALMGGKGSGNDDQPIPRPQRAEGAHERPKSMMVFPSAMPEPAQQQQQRGGSPAMAAGATPGGNNSSGNNDGLIDLDDKDTRLLYDLVSQFRHDKSMAELEFPSTLNVKQRQTVMLIAERFGLNHETKGDSSTRYIRVYKGLETLLEAAEVRRRSMAMPGGGIATGAHPQPRYASAGGGGGRARPVSMMYPETMSIGSPPASAQQHRASMYQPAYDPQMVGGGAGHYVRGRSHTHSQGHASVPGSANHMMQFPWTPDTPSAAAAAGRTSGNYVGYPTRLYQDSVVVPVRQPRGPDMPQNFVGRQQIHQQEERQQQRQHQLRVLQQNRQRRLSSANDDGAHAPASASSAAATTPLSAKAMPFRIEKPVSKAIPIVKPKESVEPAEPAEPKEPAK</sequence>
<comment type="caution">
    <text evidence="1">The sequence shown here is derived from an EMBL/GenBank/DDBJ whole genome shotgun (WGS) entry which is preliminary data.</text>
</comment>
<dbReference type="EMBL" id="JANBPW010000098">
    <property type="protein sequence ID" value="KAJ1950899.1"/>
    <property type="molecule type" value="Genomic_DNA"/>
</dbReference>
<protein>
    <submittedName>
        <fullName evidence="1">Peptidyl-prolyl cis-trans isomerase pin4</fullName>
    </submittedName>
</protein>
<evidence type="ECO:0000313" key="1">
    <source>
        <dbReference type="EMBL" id="KAJ1950899.1"/>
    </source>
</evidence>
<organism evidence="1 2">
    <name type="scientific">Linderina macrospora</name>
    <dbReference type="NCBI Taxonomy" id="4868"/>
    <lineage>
        <taxon>Eukaryota</taxon>
        <taxon>Fungi</taxon>
        <taxon>Fungi incertae sedis</taxon>
        <taxon>Zoopagomycota</taxon>
        <taxon>Kickxellomycotina</taxon>
        <taxon>Kickxellomycetes</taxon>
        <taxon>Kickxellales</taxon>
        <taxon>Kickxellaceae</taxon>
        <taxon>Linderina</taxon>
    </lineage>
</organism>
<keyword evidence="1" id="KW-0413">Isomerase</keyword>
<evidence type="ECO:0000313" key="2">
    <source>
        <dbReference type="Proteomes" id="UP001150603"/>
    </source>
</evidence>
<reference evidence="1" key="1">
    <citation type="submission" date="2022-07" db="EMBL/GenBank/DDBJ databases">
        <title>Phylogenomic reconstructions and comparative analyses of Kickxellomycotina fungi.</title>
        <authorList>
            <person name="Reynolds N.K."/>
            <person name="Stajich J.E."/>
            <person name="Barry K."/>
            <person name="Grigoriev I.V."/>
            <person name="Crous P."/>
            <person name="Smith M.E."/>
        </authorList>
    </citation>
    <scope>NUCLEOTIDE SEQUENCE</scope>
    <source>
        <strain evidence="1">NRRL 5244</strain>
    </source>
</reference>